<keyword evidence="1" id="KW-0547">Nucleotide-binding</keyword>
<sequence>MVSAFSEEKEAIMKQVGLSEDAIREKKFVVVGNKGCGKSSFMQCFLMGNPLYHEFKTSEPIRKTIGSNDQVLNLVFCETPSSDSEFDINIRALAYPDSAGVFLCFAIDDRQSFLEIPKWHEEAKKYAPNAKFFVIGCKMDTRVDDGPVGRKEGKAMSKSLRAVKYYECSAVVFRNFL</sequence>
<dbReference type="OrthoDB" id="25896at2759"/>
<dbReference type="SUPFAM" id="SSF52540">
    <property type="entry name" value="P-loop containing nucleoside triphosphate hydrolases"/>
    <property type="match status" value="1"/>
</dbReference>
<dbReference type="GO" id="GO:0035006">
    <property type="term" value="P:melanization defense response"/>
    <property type="evidence" value="ECO:0007669"/>
    <property type="project" value="UniProtKB-ARBA"/>
</dbReference>
<dbReference type="AlphaFoldDB" id="A0A8X6M2J4"/>
<proteinExistence type="predicted"/>
<protein>
    <submittedName>
        <fullName evidence="3">Uncharacterized protein</fullName>
    </submittedName>
</protein>
<organism evidence="3 4">
    <name type="scientific">Trichonephila clavata</name>
    <name type="common">Joro spider</name>
    <name type="synonym">Nephila clavata</name>
    <dbReference type="NCBI Taxonomy" id="2740835"/>
    <lineage>
        <taxon>Eukaryota</taxon>
        <taxon>Metazoa</taxon>
        <taxon>Ecdysozoa</taxon>
        <taxon>Arthropoda</taxon>
        <taxon>Chelicerata</taxon>
        <taxon>Arachnida</taxon>
        <taxon>Araneae</taxon>
        <taxon>Araneomorphae</taxon>
        <taxon>Entelegynae</taxon>
        <taxon>Araneoidea</taxon>
        <taxon>Nephilidae</taxon>
        <taxon>Trichonephila</taxon>
    </lineage>
</organism>
<evidence type="ECO:0000313" key="4">
    <source>
        <dbReference type="Proteomes" id="UP000887116"/>
    </source>
</evidence>
<evidence type="ECO:0000313" key="3">
    <source>
        <dbReference type="EMBL" id="GFR30895.1"/>
    </source>
</evidence>
<dbReference type="Proteomes" id="UP000887116">
    <property type="component" value="Unassembled WGS sequence"/>
</dbReference>
<dbReference type="GO" id="GO:0035099">
    <property type="term" value="P:hemocyte migration"/>
    <property type="evidence" value="ECO:0007669"/>
    <property type="project" value="UniProtKB-ARBA"/>
</dbReference>
<dbReference type="GO" id="GO:0001667">
    <property type="term" value="P:ameboidal-type cell migration"/>
    <property type="evidence" value="ECO:0007669"/>
    <property type="project" value="UniProtKB-ARBA"/>
</dbReference>
<evidence type="ECO:0000256" key="1">
    <source>
        <dbReference type="ARBA" id="ARBA00022741"/>
    </source>
</evidence>
<name>A0A8X6M2J4_TRICU</name>
<dbReference type="PROSITE" id="PS51419">
    <property type="entry name" value="RAB"/>
    <property type="match status" value="1"/>
</dbReference>
<dbReference type="GO" id="GO:0022412">
    <property type="term" value="P:cellular process involved in reproduction in multicellular organism"/>
    <property type="evidence" value="ECO:0007669"/>
    <property type="project" value="UniProtKB-ARBA"/>
</dbReference>
<dbReference type="PANTHER" id="PTHR24072">
    <property type="entry name" value="RHO FAMILY GTPASE"/>
    <property type="match status" value="1"/>
</dbReference>
<dbReference type="InterPro" id="IPR027417">
    <property type="entry name" value="P-loop_NTPase"/>
</dbReference>
<dbReference type="GO" id="GO:0003924">
    <property type="term" value="F:GTPase activity"/>
    <property type="evidence" value="ECO:0007669"/>
    <property type="project" value="InterPro"/>
</dbReference>
<dbReference type="EMBL" id="BMAO01009436">
    <property type="protein sequence ID" value="GFR30895.1"/>
    <property type="molecule type" value="Genomic_DNA"/>
</dbReference>
<accession>A0A8X6M2J4</accession>
<keyword evidence="4" id="KW-1185">Reference proteome</keyword>
<dbReference type="PRINTS" id="PR00449">
    <property type="entry name" value="RASTRNSFRMNG"/>
</dbReference>
<dbReference type="SMART" id="SM00173">
    <property type="entry name" value="RAS"/>
    <property type="match status" value="1"/>
</dbReference>
<dbReference type="InterPro" id="IPR003578">
    <property type="entry name" value="Small_GTPase_Rho"/>
</dbReference>
<dbReference type="GO" id="GO:0003006">
    <property type="term" value="P:developmental process involved in reproduction"/>
    <property type="evidence" value="ECO:0007669"/>
    <property type="project" value="UniProtKB-ARBA"/>
</dbReference>
<dbReference type="PROSITE" id="PS51421">
    <property type="entry name" value="RAS"/>
    <property type="match status" value="1"/>
</dbReference>
<gene>
    <name evidence="3" type="primary">AVEN_240069_1</name>
    <name evidence="3" type="ORF">TNCT_558921</name>
</gene>
<dbReference type="GO" id="GO:0007264">
    <property type="term" value="P:small GTPase-mediated signal transduction"/>
    <property type="evidence" value="ECO:0007669"/>
    <property type="project" value="InterPro"/>
</dbReference>
<reference evidence="3" key="1">
    <citation type="submission" date="2020-07" db="EMBL/GenBank/DDBJ databases">
        <title>Multicomponent nature underlies the extraordinary mechanical properties of spider dragline silk.</title>
        <authorList>
            <person name="Kono N."/>
            <person name="Nakamura H."/>
            <person name="Mori M."/>
            <person name="Yoshida Y."/>
            <person name="Ohtoshi R."/>
            <person name="Malay A.D."/>
            <person name="Moran D.A.P."/>
            <person name="Tomita M."/>
            <person name="Numata K."/>
            <person name="Arakawa K."/>
        </authorList>
    </citation>
    <scope>NUCLEOTIDE SEQUENCE</scope>
</reference>
<dbReference type="Pfam" id="PF00071">
    <property type="entry name" value="Ras"/>
    <property type="match status" value="1"/>
</dbReference>
<dbReference type="Gene3D" id="3.40.50.300">
    <property type="entry name" value="P-loop containing nucleotide triphosphate hydrolases"/>
    <property type="match status" value="1"/>
</dbReference>
<dbReference type="InterPro" id="IPR001806">
    <property type="entry name" value="Small_GTPase"/>
</dbReference>
<dbReference type="SMART" id="SM00175">
    <property type="entry name" value="RAB"/>
    <property type="match status" value="1"/>
</dbReference>
<dbReference type="SMART" id="SM00174">
    <property type="entry name" value="RHO"/>
    <property type="match status" value="1"/>
</dbReference>
<evidence type="ECO:0000256" key="2">
    <source>
        <dbReference type="ARBA" id="ARBA00023134"/>
    </source>
</evidence>
<keyword evidence="2" id="KW-0342">GTP-binding</keyword>
<comment type="caution">
    <text evidence="3">The sequence shown here is derived from an EMBL/GenBank/DDBJ whole genome shotgun (WGS) entry which is preliminary data.</text>
</comment>
<dbReference type="GO" id="GO:0005525">
    <property type="term" value="F:GTP binding"/>
    <property type="evidence" value="ECO:0007669"/>
    <property type="project" value="UniProtKB-KW"/>
</dbReference>